<keyword evidence="2" id="KW-1185">Reference proteome</keyword>
<sequence>MWGWEEKVELEKVMLDYVRWIFRLDFCPPRYIIMRELTMEKMRVGWGIRARRFEQRIKLGGVPTPQGILGRECWEEKENNGWGIEAREVKGGSEDFEELVNKERDLRQWEEGKIRNARYNVRYKTWETINGTPLYLRQKNLKDWKRDEVRALMKLRCGNLEEDNKYWIEERRKCIFYGEGRDNITHYAMECKGIKINFKDLGREDNEILERLWDENLDETKGAMISKLWKERESN</sequence>
<reference evidence="1 2" key="1">
    <citation type="submission" date="2015-09" db="EMBL/GenBank/DDBJ databases">
        <title>Trachymyrmex zeteki WGS genome.</title>
        <authorList>
            <person name="Nygaard S."/>
            <person name="Hu H."/>
            <person name="Boomsma J."/>
            <person name="Zhang G."/>
        </authorList>
    </citation>
    <scope>NUCLEOTIDE SEQUENCE [LARGE SCALE GENOMIC DNA]</scope>
    <source>
        <strain evidence="1">Tzet28-1</strain>
        <tissue evidence="1">Whole body</tissue>
    </source>
</reference>
<name>A0A151XCI5_9HYME</name>
<evidence type="ECO:0000313" key="2">
    <source>
        <dbReference type="Proteomes" id="UP000075809"/>
    </source>
</evidence>
<gene>
    <name evidence="1" type="ORF">ALC60_02913</name>
</gene>
<dbReference type="Proteomes" id="UP000075809">
    <property type="component" value="Unassembled WGS sequence"/>
</dbReference>
<evidence type="ECO:0000313" key="1">
    <source>
        <dbReference type="EMBL" id="KYQ58106.1"/>
    </source>
</evidence>
<proteinExistence type="predicted"/>
<accession>A0A151XCI5</accession>
<protein>
    <submittedName>
        <fullName evidence="1">Uncharacterized protein</fullName>
    </submittedName>
</protein>
<dbReference type="EMBL" id="KQ982311">
    <property type="protein sequence ID" value="KYQ58106.1"/>
    <property type="molecule type" value="Genomic_DNA"/>
</dbReference>
<dbReference type="AlphaFoldDB" id="A0A151XCI5"/>
<organism evidence="1 2">
    <name type="scientific">Mycetomoellerius zeteki</name>
    <dbReference type="NCBI Taxonomy" id="64791"/>
    <lineage>
        <taxon>Eukaryota</taxon>
        <taxon>Metazoa</taxon>
        <taxon>Ecdysozoa</taxon>
        <taxon>Arthropoda</taxon>
        <taxon>Hexapoda</taxon>
        <taxon>Insecta</taxon>
        <taxon>Pterygota</taxon>
        <taxon>Neoptera</taxon>
        <taxon>Endopterygota</taxon>
        <taxon>Hymenoptera</taxon>
        <taxon>Apocrita</taxon>
        <taxon>Aculeata</taxon>
        <taxon>Formicoidea</taxon>
        <taxon>Formicidae</taxon>
        <taxon>Myrmicinae</taxon>
        <taxon>Mycetomoellerius</taxon>
    </lineage>
</organism>
<dbReference type="STRING" id="64791.A0A151XCI5"/>